<dbReference type="InterPro" id="IPR040608">
    <property type="entry name" value="Snf8/Vps36"/>
</dbReference>
<keyword evidence="7 10" id="KW-0472">Membrane</keyword>
<comment type="similarity">
    <text evidence="3">Belongs to the SNF8 family.</text>
</comment>
<feature type="transmembrane region" description="Helical" evidence="10">
    <location>
        <begin position="219"/>
        <end position="243"/>
    </location>
</feature>
<evidence type="ECO:0000256" key="4">
    <source>
        <dbReference type="ARBA" id="ARBA00022448"/>
    </source>
</evidence>
<dbReference type="InterPro" id="IPR004324">
    <property type="entry name" value="FBT"/>
</dbReference>
<dbReference type="Proteomes" id="UP001161247">
    <property type="component" value="Chromosome 1"/>
</dbReference>
<dbReference type="Pfam" id="PF03092">
    <property type="entry name" value="BT1"/>
    <property type="match status" value="1"/>
</dbReference>
<proteinExistence type="inferred from homology"/>
<dbReference type="Pfam" id="PF01190">
    <property type="entry name" value="Pollen_Ole_e_1"/>
    <property type="match status" value="1"/>
</dbReference>
<organism evidence="11 12">
    <name type="scientific">Oldenlandia corymbosa var. corymbosa</name>
    <dbReference type="NCBI Taxonomy" id="529605"/>
    <lineage>
        <taxon>Eukaryota</taxon>
        <taxon>Viridiplantae</taxon>
        <taxon>Streptophyta</taxon>
        <taxon>Embryophyta</taxon>
        <taxon>Tracheophyta</taxon>
        <taxon>Spermatophyta</taxon>
        <taxon>Magnoliopsida</taxon>
        <taxon>eudicotyledons</taxon>
        <taxon>Gunneridae</taxon>
        <taxon>Pentapetalae</taxon>
        <taxon>asterids</taxon>
        <taxon>lamiids</taxon>
        <taxon>Gentianales</taxon>
        <taxon>Rubiaceae</taxon>
        <taxon>Rubioideae</taxon>
        <taxon>Spermacoceae</taxon>
        <taxon>Hedyotis-Oldenlandia complex</taxon>
        <taxon>Oldenlandia</taxon>
    </lineage>
</organism>
<comment type="subcellular location">
    <subcellularLocation>
        <location evidence="1">Membrane</location>
        <topology evidence="1">Multi-pass membrane protein</topology>
    </subcellularLocation>
</comment>
<dbReference type="PANTHER" id="PTHR31585">
    <property type="entry name" value="FOLATE-BIOPTERIN TRANSPORTER 1, CHLOROPLASTIC"/>
    <property type="match status" value="1"/>
</dbReference>
<evidence type="ECO:0000256" key="3">
    <source>
        <dbReference type="ARBA" id="ARBA00009834"/>
    </source>
</evidence>
<dbReference type="SUPFAM" id="SSF46785">
    <property type="entry name" value="Winged helix' DNA-binding domain"/>
    <property type="match status" value="2"/>
</dbReference>
<name>A0AAV1C044_OLDCO</name>
<dbReference type="InterPro" id="IPR036388">
    <property type="entry name" value="WH-like_DNA-bd_sf"/>
</dbReference>
<feature type="transmembrane region" description="Helical" evidence="10">
    <location>
        <begin position="263"/>
        <end position="281"/>
    </location>
</feature>
<evidence type="ECO:0000313" key="12">
    <source>
        <dbReference type="Proteomes" id="UP001161247"/>
    </source>
</evidence>
<keyword evidence="6 10" id="KW-1133">Transmembrane helix</keyword>
<feature type="transmembrane region" description="Helical" evidence="10">
    <location>
        <begin position="500"/>
        <end position="518"/>
    </location>
</feature>
<dbReference type="Gene3D" id="6.10.140.180">
    <property type="match status" value="1"/>
</dbReference>
<dbReference type="InterPro" id="IPR036390">
    <property type="entry name" value="WH_DNA-bd_sf"/>
</dbReference>
<feature type="transmembrane region" description="Helical" evidence="10">
    <location>
        <begin position="6"/>
        <end position="27"/>
    </location>
</feature>
<dbReference type="InterPro" id="IPR039309">
    <property type="entry name" value="BT1"/>
</dbReference>
<evidence type="ECO:0000256" key="5">
    <source>
        <dbReference type="ARBA" id="ARBA00022692"/>
    </source>
</evidence>
<dbReference type="CDD" id="cd17484">
    <property type="entry name" value="MFS_FBT"/>
    <property type="match status" value="1"/>
</dbReference>
<feature type="region of interest" description="Disordered" evidence="9">
    <location>
        <begin position="444"/>
        <end position="465"/>
    </location>
</feature>
<comment type="similarity">
    <text evidence="8">Belongs to the major facilitator superfamily. Phosphate:H(+) symporter (TC 2.A.1.9) family.</text>
</comment>
<dbReference type="SUPFAM" id="SSF103473">
    <property type="entry name" value="MFS general substrate transporter"/>
    <property type="match status" value="1"/>
</dbReference>
<feature type="transmembrane region" description="Helical" evidence="10">
    <location>
        <begin position="530"/>
        <end position="549"/>
    </location>
</feature>
<sequence length="948" mass="104829">MESKPINFLSILLPIAAVFVILCSHGVRAWTGQIQGRVVCDVCGDSSVGPEDHVLAGAEVAVLCITKAGEVLNYQAFTNPKGIYTVAETMSEADRWDACLARPISSYHDHCTKLDGNAGVKFSYNHPSGYSHTIRPFVYHPASVPTYCIGKNKIDSLISYLFGGNVEEEIHWNESKIATKLDIFFCGSQGNLTIVGCSAAKSVISNTANMIGWFNQLRIAFGASFLWLVCLIYFTQGFRSFVWTAVSYQLKDNLKLSPSASQFVSSIAFFPWSIKPLYGILSDCIPIRGRKRIPYLFLATLLSLFPWIALGVNSSLRNSRLQLMILLTFQNLGSAMADVVIDAMIAEAVRLERASFAGDLQSISWMAMALGGIFGSLLGGYALTALQIDKIFLLFSVLPTIQLFSCGLVEEKSFQPEFSASNVSHSANENGSAHEDESLAANAKTGALRRKKSQKKTKKAPADLPEKNKSLASRWFSSLKMASYALFRAFRQPKIIRPMAWFFLAHVTVPNLSTVMFYYQSEVLKLDASFLGTVRVVGWLGLMFGTFTYNRFLKKMKLRRILLWAHVGLVFSGILDVLLVSRTNISLGISDKVMVLGGSALADGINQFKFMPFLILSGQLCPPGIEGTLFALFMSINNFGATVGNFVGAGSVHCNPSFVPVYDTKGSYWNIGVVLSRGKLIVDWSAKEKGGKRNDRRMRRRPGIGGLQNAAAARDQYRLLGENVAKLRTDLMKEQLATFRSQLEDFARKHKNDIRKNPAFRSQFHEMCAKVGVDPLASNKGFWAELLGIGDFYYELGVLIVDICLSTRADNGGLISLEELCKLVRHRRKSAREPISEDDCLRAISKLKVLGSGFEVISIGKKKLVRSVPTELNKDHNEILELAQGQGFVTVDEVQRRLSWPSGRATDALETLLDEGLAMIDDGHRDGRRRYWFPCVSPISSYAGADTL</sequence>
<reference evidence="11" key="1">
    <citation type="submission" date="2023-03" db="EMBL/GenBank/DDBJ databases">
        <authorList>
            <person name="Julca I."/>
        </authorList>
    </citation>
    <scope>NUCLEOTIDE SEQUENCE</scope>
</reference>
<keyword evidence="12" id="KW-1185">Reference proteome</keyword>
<dbReference type="FunFam" id="1.10.10.10:FF:000085">
    <property type="entry name" value="Vacuolar-sorting protein SNF8"/>
    <property type="match status" value="1"/>
</dbReference>
<keyword evidence="4" id="KW-0813">Transport</keyword>
<dbReference type="InterPro" id="IPR036259">
    <property type="entry name" value="MFS_trans_sf"/>
</dbReference>
<evidence type="ECO:0000256" key="9">
    <source>
        <dbReference type="SAM" id="MobiDB-lite"/>
    </source>
</evidence>
<dbReference type="AlphaFoldDB" id="A0AAV1C044"/>
<feature type="compositionally biased region" description="Basic residues" evidence="9">
    <location>
        <begin position="447"/>
        <end position="459"/>
    </location>
</feature>
<accession>A0AAV1C044</accession>
<dbReference type="Gene3D" id="1.20.1250.20">
    <property type="entry name" value="MFS general substrate transporter like domains"/>
    <property type="match status" value="1"/>
</dbReference>
<gene>
    <name evidence="11" type="ORF">OLC1_LOCUS1011</name>
</gene>
<comment type="similarity">
    <text evidence="2">Belongs to the major facilitator superfamily. Folate-biopterin transporter (TC 2.A.71) family.</text>
</comment>
<evidence type="ECO:0000256" key="7">
    <source>
        <dbReference type="ARBA" id="ARBA00023136"/>
    </source>
</evidence>
<evidence type="ECO:0000313" key="11">
    <source>
        <dbReference type="EMBL" id="CAI9088433.1"/>
    </source>
</evidence>
<dbReference type="NCBIfam" id="TIGR00788">
    <property type="entry name" value="fbt"/>
    <property type="match status" value="1"/>
</dbReference>
<evidence type="ECO:0000256" key="8">
    <source>
        <dbReference type="ARBA" id="ARBA00044504"/>
    </source>
</evidence>
<evidence type="ECO:0000256" key="6">
    <source>
        <dbReference type="ARBA" id="ARBA00022989"/>
    </source>
</evidence>
<dbReference type="PANTHER" id="PTHR31585:SF7">
    <property type="entry name" value="FOLATE-BIOPTERIN TRANSPORTER 4-RELATED"/>
    <property type="match status" value="1"/>
</dbReference>
<dbReference type="Gene3D" id="1.10.10.10">
    <property type="entry name" value="Winged helix-like DNA-binding domain superfamily/Winged helix DNA-binding domain"/>
    <property type="match status" value="2"/>
</dbReference>
<evidence type="ECO:0000256" key="1">
    <source>
        <dbReference type="ARBA" id="ARBA00004141"/>
    </source>
</evidence>
<evidence type="ECO:0000256" key="2">
    <source>
        <dbReference type="ARBA" id="ARBA00007015"/>
    </source>
</evidence>
<dbReference type="GO" id="GO:0016020">
    <property type="term" value="C:membrane"/>
    <property type="evidence" value="ECO:0007669"/>
    <property type="project" value="UniProtKB-SubCell"/>
</dbReference>
<dbReference type="FunFam" id="1.10.10.10:FF:000363">
    <property type="entry name" value="Vacuolar protein sorting-associated protein"/>
    <property type="match status" value="1"/>
</dbReference>
<evidence type="ECO:0000256" key="10">
    <source>
        <dbReference type="SAM" id="Phobius"/>
    </source>
</evidence>
<feature type="transmembrane region" description="Helical" evidence="10">
    <location>
        <begin position="293"/>
        <end position="312"/>
    </location>
</feature>
<feature type="transmembrane region" description="Helical" evidence="10">
    <location>
        <begin position="363"/>
        <end position="385"/>
    </location>
</feature>
<dbReference type="EMBL" id="OX459118">
    <property type="protein sequence ID" value="CAI9088433.1"/>
    <property type="molecule type" value="Genomic_DNA"/>
</dbReference>
<dbReference type="Pfam" id="PF04157">
    <property type="entry name" value="EAP30"/>
    <property type="match status" value="1"/>
</dbReference>
<feature type="transmembrane region" description="Helical" evidence="10">
    <location>
        <begin position="561"/>
        <end position="580"/>
    </location>
</feature>
<protein>
    <submittedName>
        <fullName evidence="11">OLC1v1022759C4</fullName>
    </submittedName>
</protein>
<keyword evidence="5 10" id="KW-0812">Transmembrane</keyword>